<evidence type="ECO:0000313" key="3">
    <source>
        <dbReference type="Proteomes" id="UP001243330"/>
    </source>
</evidence>
<evidence type="ECO:0000313" key="2">
    <source>
        <dbReference type="EMBL" id="KAK1838645.1"/>
    </source>
</evidence>
<comment type="caution">
    <text evidence="2">The sequence shown here is derived from an EMBL/GenBank/DDBJ whole genome shotgun (WGS) entry which is preliminary data.</text>
</comment>
<dbReference type="Proteomes" id="UP001243330">
    <property type="component" value="Unassembled WGS sequence"/>
</dbReference>
<proteinExistence type="predicted"/>
<evidence type="ECO:0000256" key="1">
    <source>
        <dbReference type="SAM" id="MobiDB-lite"/>
    </source>
</evidence>
<gene>
    <name evidence="2" type="ORF">CCHR01_18727</name>
</gene>
<keyword evidence="3" id="KW-1185">Reference proteome</keyword>
<name>A0AAD9A139_9PEZI</name>
<dbReference type="EMBL" id="JAQOWY010000790">
    <property type="protein sequence ID" value="KAK1838645.1"/>
    <property type="molecule type" value="Genomic_DNA"/>
</dbReference>
<organism evidence="2 3">
    <name type="scientific">Colletotrichum chrysophilum</name>
    <dbReference type="NCBI Taxonomy" id="1836956"/>
    <lineage>
        <taxon>Eukaryota</taxon>
        <taxon>Fungi</taxon>
        <taxon>Dikarya</taxon>
        <taxon>Ascomycota</taxon>
        <taxon>Pezizomycotina</taxon>
        <taxon>Sordariomycetes</taxon>
        <taxon>Hypocreomycetidae</taxon>
        <taxon>Glomerellales</taxon>
        <taxon>Glomerellaceae</taxon>
        <taxon>Colletotrichum</taxon>
        <taxon>Colletotrichum gloeosporioides species complex</taxon>
    </lineage>
</organism>
<feature type="compositionally biased region" description="Basic and acidic residues" evidence="1">
    <location>
        <begin position="43"/>
        <end position="53"/>
    </location>
</feature>
<feature type="region of interest" description="Disordered" evidence="1">
    <location>
        <begin position="1"/>
        <end position="57"/>
    </location>
</feature>
<accession>A0AAD9A139</accession>
<sequence length="96" mass="10278">MSRKTPDDEGRQGAARIPKTVNVRQERPPDTLVRAGTQGQARAVEEGESERKGKSTLGASLTVRGKRHLLRALLLLQLLLSDSTPIASCPGCEASS</sequence>
<protein>
    <submittedName>
        <fullName evidence="2">Uncharacterized protein</fullName>
    </submittedName>
</protein>
<dbReference type="AlphaFoldDB" id="A0AAD9A139"/>
<feature type="compositionally biased region" description="Basic and acidic residues" evidence="1">
    <location>
        <begin position="1"/>
        <end position="11"/>
    </location>
</feature>
<reference evidence="2" key="1">
    <citation type="submission" date="2023-01" db="EMBL/GenBank/DDBJ databases">
        <title>Colletotrichum chrysophilum M932 genome sequence.</title>
        <authorList>
            <person name="Baroncelli R."/>
        </authorList>
    </citation>
    <scope>NUCLEOTIDE SEQUENCE</scope>
    <source>
        <strain evidence="2">M932</strain>
    </source>
</reference>